<gene>
    <name evidence="1" type="ORF">SS37A_26770</name>
</gene>
<evidence type="ECO:0000313" key="2">
    <source>
        <dbReference type="Proteomes" id="UP001317629"/>
    </source>
</evidence>
<dbReference type="Proteomes" id="UP001317629">
    <property type="component" value="Chromosome"/>
</dbReference>
<proteinExistence type="predicted"/>
<evidence type="ECO:0000313" key="1">
    <source>
        <dbReference type="EMBL" id="BDV35148.1"/>
    </source>
</evidence>
<organism evidence="1 2">
    <name type="scientific">Methylocystis iwaonis</name>
    <dbReference type="NCBI Taxonomy" id="2885079"/>
    <lineage>
        <taxon>Bacteria</taxon>
        <taxon>Pseudomonadati</taxon>
        <taxon>Pseudomonadota</taxon>
        <taxon>Alphaproteobacteria</taxon>
        <taxon>Hyphomicrobiales</taxon>
        <taxon>Methylocystaceae</taxon>
        <taxon>Methylocystis</taxon>
    </lineage>
</organism>
<accession>A0ABM8EAZ2</accession>
<dbReference type="EMBL" id="AP027142">
    <property type="protein sequence ID" value="BDV35148.1"/>
    <property type="molecule type" value="Genomic_DNA"/>
</dbReference>
<protein>
    <submittedName>
        <fullName evidence="1">Uncharacterized protein</fullName>
    </submittedName>
</protein>
<sequence length="204" mass="22715">MRAIKDLPPAFDRFWEIGGVLGFATFEDSDGSEQEFLASISAIVPDIDGAALSALGFRRIDDRTFLGDWYDPENNALVRRGVFRSNDGLELVDPKLRDLCETEIVSGGWYIPDTGEGGQFAYAFSSPPYPLSARPSEIEQLFLAVKNFILPPNCTHEIYDWSSPRLPETSTYFDAGVEWWGVFLFTIYIPGLRRLTAIAGSASD</sequence>
<keyword evidence="2" id="KW-1185">Reference proteome</keyword>
<name>A0ABM8EAZ2_9HYPH</name>
<reference evidence="1 2" key="1">
    <citation type="journal article" date="2023" name="Int. J. Syst. Evol. Microbiol.">
        <title>Methylocystis iwaonis sp. nov., a type II methane-oxidizing bacterium from surface soil of a rice paddy field in Japan, and emended description of the genus Methylocystis (ex Whittenbury et al. 1970) Bowman et al. 1993.</title>
        <authorList>
            <person name="Kaise H."/>
            <person name="Sawadogo J.B."/>
            <person name="Alam M.S."/>
            <person name="Ueno C."/>
            <person name="Dianou D."/>
            <person name="Shinjo R."/>
            <person name="Asakawa S."/>
        </authorList>
    </citation>
    <scope>NUCLEOTIDE SEQUENCE [LARGE SCALE GENOMIC DNA]</scope>
    <source>
        <strain evidence="1 2">SS37A-Re</strain>
    </source>
</reference>